<dbReference type="GO" id="GO:0005886">
    <property type="term" value="C:plasma membrane"/>
    <property type="evidence" value="ECO:0007669"/>
    <property type="project" value="UniProtKB-SubCell"/>
</dbReference>
<feature type="transmembrane region" description="Helical" evidence="7">
    <location>
        <begin position="191"/>
        <end position="210"/>
    </location>
</feature>
<keyword evidence="4 7" id="KW-0812">Transmembrane</keyword>
<dbReference type="InterPro" id="IPR036259">
    <property type="entry name" value="MFS_trans_sf"/>
</dbReference>
<sequence length="439" mass="46252">MIKGVPPEDVGRNSMKKVAAASMTGTVIEFYEFLIYGTAAALVFAKVFFPELGQATGTALAIATQGVAFVARPLGSMIFGHFGDRLGRKKTLVATLLLMGCSTVAIGLLPTASSVGIWAPITLVALRVAQGLAIGGEWAGAALLAAENSPPSSRGMYAIFPQLGPSIAFALASSTYLIIALTMSAESFISWGWRIPFLLSTILIVIGFVVRSSIEESLDFRRTVERKQTLRVPIVEVLRKQGKEAILGGLAILPTFAFFYVGASNLTSYATRVLGLSKTTILAIGVVSGCSWAITTVVGSLWSDRVGRKPVIFFGGAVSFVAALLLFPIINQATPLFFLLGMVLLLGSIGFAYGPMGAMLPMLFVTKYRYSAAGFSYSVGGVLGGGVVPLVAPQIERIYGSYSIGLLLAATALLSCLAIIGLQEESEGESSILLRSDSF</sequence>
<dbReference type="PROSITE" id="PS50850">
    <property type="entry name" value="MFS"/>
    <property type="match status" value="1"/>
</dbReference>
<reference evidence="9 10" key="1">
    <citation type="submission" date="2016-10" db="EMBL/GenBank/DDBJ databases">
        <authorList>
            <person name="de Groot N.N."/>
        </authorList>
    </citation>
    <scope>NUCLEOTIDE SEQUENCE [LARGE SCALE GENOMIC DNA]</scope>
    <source>
        <strain evidence="9 10">LMG 27731</strain>
    </source>
</reference>
<dbReference type="PROSITE" id="PS00216">
    <property type="entry name" value="SUGAR_TRANSPORT_1"/>
    <property type="match status" value="1"/>
</dbReference>
<feature type="transmembrane region" description="Helical" evidence="7">
    <location>
        <begin position="281"/>
        <end position="302"/>
    </location>
</feature>
<feature type="transmembrane region" description="Helical" evidence="7">
    <location>
        <begin position="336"/>
        <end position="360"/>
    </location>
</feature>
<dbReference type="InterPro" id="IPR005829">
    <property type="entry name" value="Sugar_transporter_CS"/>
</dbReference>
<protein>
    <submittedName>
        <fullName evidence="9">Predicted arabinose efflux permease, MFS family</fullName>
    </submittedName>
</protein>
<feature type="transmembrane region" description="Helical" evidence="7">
    <location>
        <begin position="398"/>
        <end position="422"/>
    </location>
</feature>
<feature type="transmembrane region" description="Helical" evidence="7">
    <location>
        <begin position="91"/>
        <end position="111"/>
    </location>
</feature>
<evidence type="ECO:0000256" key="3">
    <source>
        <dbReference type="ARBA" id="ARBA00022475"/>
    </source>
</evidence>
<dbReference type="Proteomes" id="UP000198844">
    <property type="component" value="Unassembled WGS sequence"/>
</dbReference>
<dbReference type="EMBL" id="FPBH01000066">
    <property type="protein sequence ID" value="SFU26725.1"/>
    <property type="molecule type" value="Genomic_DNA"/>
</dbReference>
<dbReference type="CDD" id="cd17369">
    <property type="entry name" value="MFS_ShiA_like"/>
    <property type="match status" value="1"/>
</dbReference>
<proteinExistence type="predicted"/>
<dbReference type="Pfam" id="PF07690">
    <property type="entry name" value="MFS_1"/>
    <property type="match status" value="1"/>
</dbReference>
<feature type="domain" description="Major facilitator superfamily (MFS) profile" evidence="8">
    <location>
        <begin position="18"/>
        <end position="427"/>
    </location>
</feature>
<evidence type="ECO:0000256" key="6">
    <source>
        <dbReference type="ARBA" id="ARBA00023136"/>
    </source>
</evidence>
<dbReference type="Gene3D" id="1.20.1250.20">
    <property type="entry name" value="MFS general substrate transporter like domains"/>
    <property type="match status" value="2"/>
</dbReference>
<keyword evidence="2" id="KW-0813">Transport</keyword>
<evidence type="ECO:0000256" key="7">
    <source>
        <dbReference type="SAM" id="Phobius"/>
    </source>
</evidence>
<gene>
    <name evidence="9" type="ORF">SAMN05192563_106614</name>
</gene>
<dbReference type="AlphaFoldDB" id="A0A1I7ES19"/>
<evidence type="ECO:0000313" key="10">
    <source>
        <dbReference type="Proteomes" id="UP000198844"/>
    </source>
</evidence>
<dbReference type="InterPro" id="IPR020846">
    <property type="entry name" value="MFS_dom"/>
</dbReference>
<feature type="transmembrane region" description="Helical" evidence="7">
    <location>
        <begin position="30"/>
        <end position="49"/>
    </location>
</feature>
<keyword evidence="3" id="KW-1003">Cell membrane</keyword>
<dbReference type="PANTHER" id="PTHR43045:SF2">
    <property type="entry name" value="INNER MEMBRANE METABOLITE TRANSPORT PROTEIN YHJE"/>
    <property type="match status" value="1"/>
</dbReference>
<keyword evidence="6 7" id="KW-0472">Membrane</keyword>
<dbReference type="InterPro" id="IPR011701">
    <property type="entry name" value="MFS"/>
</dbReference>
<evidence type="ECO:0000256" key="1">
    <source>
        <dbReference type="ARBA" id="ARBA00004651"/>
    </source>
</evidence>
<evidence type="ECO:0000259" key="8">
    <source>
        <dbReference type="PROSITE" id="PS50850"/>
    </source>
</evidence>
<evidence type="ECO:0000256" key="4">
    <source>
        <dbReference type="ARBA" id="ARBA00022692"/>
    </source>
</evidence>
<keyword evidence="5 7" id="KW-1133">Transmembrane helix</keyword>
<evidence type="ECO:0000313" key="9">
    <source>
        <dbReference type="EMBL" id="SFU26725.1"/>
    </source>
</evidence>
<evidence type="ECO:0000256" key="5">
    <source>
        <dbReference type="ARBA" id="ARBA00022989"/>
    </source>
</evidence>
<dbReference type="RefSeq" id="WP_093647718.1">
    <property type="nucleotide sequence ID" value="NZ_FPBH01000066.1"/>
</dbReference>
<dbReference type="GO" id="GO:0022857">
    <property type="term" value="F:transmembrane transporter activity"/>
    <property type="evidence" value="ECO:0007669"/>
    <property type="project" value="InterPro"/>
</dbReference>
<organism evidence="9 10">
    <name type="scientific">Paraburkholderia aspalathi</name>
    <dbReference type="NCBI Taxonomy" id="1324617"/>
    <lineage>
        <taxon>Bacteria</taxon>
        <taxon>Pseudomonadati</taxon>
        <taxon>Pseudomonadota</taxon>
        <taxon>Betaproteobacteria</taxon>
        <taxon>Burkholderiales</taxon>
        <taxon>Burkholderiaceae</taxon>
        <taxon>Paraburkholderia</taxon>
    </lineage>
</organism>
<feature type="transmembrane region" description="Helical" evidence="7">
    <location>
        <begin position="245"/>
        <end position="261"/>
    </location>
</feature>
<feature type="transmembrane region" description="Helical" evidence="7">
    <location>
        <begin position="372"/>
        <end position="392"/>
    </location>
</feature>
<feature type="transmembrane region" description="Helical" evidence="7">
    <location>
        <begin position="157"/>
        <end position="179"/>
    </location>
</feature>
<dbReference type="SUPFAM" id="SSF103473">
    <property type="entry name" value="MFS general substrate transporter"/>
    <property type="match status" value="1"/>
</dbReference>
<feature type="transmembrane region" description="Helical" evidence="7">
    <location>
        <begin position="55"/>
        <end position="79"/>
    </location>
</feature>
<dbReference type="PANTHER" id="PTHR43045">
    <property type="entry name" value="SHIKIMATE TRANSPORTER"/>
    <property type="match status" value="1"/>
</dbReference>
<evidence type="ECO:0000256" key="2">
    <source>
        <dbReference type="ARBA" id="ARBA00022448"/>
    </source>
</evidence>
<name>A0A1I7ES19_9BURK</name>
<accession>A0A1I7ES19</accession>
<dbReference type="OrthoDB" id="6766492at2"/>
<feature type="transmembrane region" description="Helical" evidence="7">
    <location>
        <begin position="311"/>
        <end position="330"/>
    </location>
</feature>
<comment type="subcellular location">
    <subcellularLocation>
        <location evidence="1">Cell membrane</location>
        <topology evidence="1">Multi-pass membrane protein</topology>
    </subcellularLocation>
</comment>